<evidence type="ECO:0000259" key="10">
    <source>
        <dbReference type="Pfam" id="PF00483"/>
    </source>
</evidence>
<name>A0AAU9E315_9FIRM</name>
<dbReference type="PROSITE" id="PS00808">
    <property type="entry name" value="ADP_GLC_PYROPHOSPH_1"/>
    <property type="match status" value="1"/>
</dbReference>
<evidence type="ECO:0000256" key="5">
    <source>
        <dbReference type="ARBA" id="ARBA00022741"/>
    </source>
</evidence>
<accession>A0AAU9E315</accession>
<dbReference type="InterPro" id="IPR011831">
    <property type="entry name" value="ADP-Glc_PPase"/>
</dbReference>
<dbReference type="SUPFAM" id="SSF53448">
    <property type="entry name" value="Nucleotide-diphospho-sugar transferases"/>
    <property type="match status" value="1"/>
</dbReference>
<dbReference type="KEGG" id="hprf:HLPR_06360"/>
<dbReference type="EMBL" id="AP028654">
    <property type="protein sequence ID" value="BEP28305.1"/>
    <property type="molecule type" value="Genomic_DNA"/>
</dbReference>
<keyword evidence="13" id="KW-1185">Reference proteome</keyword>
<dbReference type="Gene3D" id="3.90.550.10">
    <property type="entry name" value="Spore Coat Polysaccharide Biosynthesis Protein SpsA, Chain A"/>
    <property type="match status" value="1"/>
</dbReference>
<dbReference type="Proteomes" id="UP001321786">
    <property type="component" value="Chromosome"/>
</dbReference>
<dbReference type="InterPro" id="IPR011004">
    <property type="entry name" value="Trimer_LpxA-like_sf"/>
</dbReference>
<evidence type="ECO:0000256" key="2">
    <source>
        <dbReference type="ARBA" id="ARBA00022600"/>
    </source>
</evidence>
<dbReference type="HAMAP" id="MF_00624">
    <property type="entry name" value="GlgC"/>
    <property type="match status" value="1"/>
</dbReference>
<dbReference type="InterPro" id="IPR005836">
    <property type="entry name" value="ADP_Glu_pyroP_CS"/>
</dbReference>
<dbReference type="CDD" id="cd02508">
    <property type="entry name" value="ADP_Glucose_PP"/>
    <property type="match status" value="1"/>
</dbReference>
<feature type="binding site" evidence="9">
    <location>
        <position position="102"/>
    </location>
    <ligand>
        <name>alpha-D-glucose 1-phosphate</name>
        <dbReference type="ChEBI" id="CHEBI:58601"/>
    </ligand>
</feature>
<dbReference type="Pfam" id="PF24894">
    <property type="entry name" value="Hexapep_GlmU"/>
    <property type="match status" value="1"/>
</dbReference>
<evidence type="ECO:0000256" key="4">
    <source>
        <dbReference type="ARBA" id="ARBA00022695"/>
    </source>
</evidence>
<dbReference type="Pfam" id="PF00483">
    <property type="entry name" value="NTP_transferase"/>
    <property type="match status" value="1"/>
</dbReference>
<dbReference type="PROSITE" id="PS00809">
    <property type="entry name" value="ADP_GLC_PYROPHOSPH_2"/>
    <property type="match status" value="1"/>
</dbReference>
<dbReference type="CDD" id="cd04651">
    <property type="entry name" value="LbH_G1P_AT_C"/>
    <property type="match status" value="1"/>
</dbReference>
<organism evidence="12 13">
    <name type="scientific">Helicovermis profundi</name>
    <dbReference type="NCBI Taxonomy" id="3065157"/>
    <lineage>
        <taxon>Bacteria</taxon>
        <taxon>Bacillati</taxon>
        <taxon>Bacillota</taxon>
        <taxon>Clostridia</taxon>
        <taxon>Helicovermis</taxon>
    </lineage>
</organism>
<keyword evidence="5 9" id="KW-0547">Nucleotide-binding</keyword>
<dbReference type="InterPro" id="IPR005835">
    <property type="entry name" value="NTP_transferase_dom"/>
</dbReference>
<proteinExistence type="inferred from homology"/>
<dbReference type="Gene3D" id="2.160.10.10">
    <property type="entry name" value="Hexapeptide repeat proteins"/>
    <property type="match status" value="1"/>
</dbReference>
<dbReference type="NCBIfam" id="NF003670">
    <property type="entry name" value="PRK05293.1"/>
    <property type="match status" value="1"/>
</dbReference>
<sequence length="379" mass="42680">MTSLKKEMIAMILAGGQGSRLKDLTLDIAKPAVPFGGRYRIIDFALSNCANSDIDTVGILTQYEPYILNTHIGIGIPWDLDRLNGGVRILPPYINRKGGRWYKGTANAIYENINFIDKYNPEYLLILSGDHIYNMNYWDMLKFHKASKSKLTIAVKPVNIKEASRFGLVVTDEKSKIVGFEEKPENPTTTLASMGIYIFNWKILRRALIEDEENTNSDNDFGKNIIPKLLNEGLNLFAYEFDDYWKDVGTVESLWEANMNLLSGDDKIELYDPKWKIYSKNMISSPQYISKDANVESSLVTDGCVIEGNIKKSIISTKARIGKGSNIIESVIMPNVVVEDNVYLYKTIVMNDVIVKKGTKVEGTTENIVIVKNSEESEG</sequence>
<keyword evidence="6 9" id="KW-0067">ATP-binding</keyword>
<evidence type="ECO:0000256" key="3">
    <source>
        <dbReference type="ARBA" id="ARBA00022679"/>
    </source>
</evidence>
<comment type="pathway">
    <text evidence="9">Glycan biosynthesis; glycogen biosynthesis.</text>
</comment>
<dbReference type="InterPro" id="IPR029044">
    <property type="entry name" value="Nucleotide-diphossugar_trans"/>
</dbReference>
<evidence type="ECO:0000313" key="12">
    <source>
        <dbReference type="EMBL" id="BEP28305.1"/>
    </source>
</evidence>
<feature type="binding site" evidence="9">
    <location>
        <begin position="182"/>
        <end position="183"/>
    </location>
    <ligand>
        <name>alpha-D-glucose 1-phosphate</name>
        <dbReference type="ChEBI" id="CHEBI:58601"/>
    </ligand>
</feature>
<feature type="domain" description="Glucose-1-phosphate adenylyltransferase/Bifunctional protein GlmU-like C-terminal hexapeptide" evidence="11">
    <location>
        <begin position="292"/>
        <end position="361"/>
    </location>
</feature>
<dbReference type="InterPro" id="IPR023049">
    <property type="entry name" value="GlgC_bac"/>
</dbReference>
<feature type="binding site" evidence="9">
    <location>
        <position position="167"/>
    </location>
    <ligand>
        <name>alpha-D-glucose 1-phosphate</name>
        <dbReference type="ChEBI" id="CHEBI:58601"/>
    </ligand>
</feature>
<feature type="domain" description="Nucleotidyl transferase" evidence="10">
    <location>
        <begin position="10"/>
        <end position="262"/>
    </location>
</feature>
<keyword evidence="8 9" id="KW-0119">Carbohydrate metabolism</keyword>
<dbReference type="EC" id="2.7.7.27" evidence="9"/>
<protein>
    <recommendedName>
        <fullName evidence="9">Glucose-1-phosphate adenylyltransferase</fullName>
        <ecNumber evidence="9">2.7.7.27</ecNumber>
    </recommendedName>
    <alternativeName>
        <fullName evidence="9">ADP-glucose pyrophosphorylase</fullName>
        <shortName evidence="9">ADPGlc PPase</shortName>
    </alternativeName>
    <alternativeName>
        <fullName evidence="9">ADP-glucose synthase</fullName>
    </alternativeName>
</protein>
<evidence type="ECO:0000256" key="8">
    <source>
        <dbReference type="ARBA" id="ARBA00023277"/>
    </source>
</evidence>
<dbReference type="GO" id="GO:0005524">
    <property type="term" value="F:ATP binding"/>
    <property type="evidence" value="ECO:0007669"/>
    <property type="project" value="UniProtKB-KW"/>
</dbReference>
<evidence type="ECO:0000256" key="6">
    <source>
        <dbReference type="ARBA" id="ARBA00022840"/>
    </source>
</evidence>
<evidence type="ECO:0000256" key="1">
    <source>
        <dbReference type="ARBA" id="ARBA00010443"/>
    </source>
</evidence>
<dbReference type="PANTHER" id="PTHR43523">
    <property type="entry name" value="GLUCOSE-1-PHOSPHATE ADENYLYLTRANSFERASE-RELATED"/>
    <property type="match status" value="1"/>
</dbReference>
<feature type="site" description="Could play a key role in the communication between the regulatory and the substrate sites" evidence="9">
    <location>
        <position position="101"/>
    </location>
</feature>
<feature type="site" description="Could play a key role in the communication between the regulatory and the substrate sites" evidence="9">
    <location>
        <position position="62"/>
    </location>
</feature>
<dbReference type="GO" id="GO:0005978">
    <property type="term" value="P:glycogen biosynthetic process"/>
    <property type="evidence" value="ECO:0007669"/>
    <property type="project" value="UniProtKB-UniRule"/>
</dbReference>
<comment type="similarity">
    <text evidence="1 9">Belongs to the bacterial/plant glucose-1-phosphate adenylyltransferase family.</text>
</comment>
<comment type="function">
    <text evidence="9">Involved in the biosynthesis of ADP-glucose, a building block required for the elongation reactions to produce glycogen. Catalyzes the reaction between ATP and alpha-D-glucose 1-phosphate (G1P) to produce pyrophosphate and ADP-Glc.</text>
</comment>
<feature type="binding site" evidence="9">
    <location>
        <position position="193"/>
    </location>
    <ligand>
        <name>alpha-D-glucose 1-phosphate</name>
        <dbReference type="ChEBI" id="CHEBI:58601"/>
    </ligand>
</feature>
<reference evidence="12 13" key="1">
    <citation type="submission" date="2023-08" db="EMBL/GenBank/DDBJ databases">
        <title>Helicovermis profunda gen. nov., sp. nov., a novel mesophilic, fermentative bacterium within the Bacillota from a deep-sea hydrothermal vent chimney.</title>
        <authorList>
            <person name="Miyazaki U."/>
            <person name="Mizutani D."/>
            <person name="Hashimoto Y."/>
            <person name="Tame A."/>
            <person name="Sawayama S."/>
            <person name="Miyazaki J."/>
            <person name="Takai K."/>
            <person name="Nakagawa S."/>
        </authorList>
    </citation>
    <scope>NUCLEOTIDE SEQUENCE [LARGE SCALE GENOMIC DNA]</scope>
    <source>
        <strain evidence="12 13">S502</strain>
    </source>
</reference>
<dbReference type="NCBIfam" id="TIGR02091">
    <property type="entry name" value="glgC"/>
    <property type="match status" value="1"/>
</dbReference>
<evidence type="ECO:0000256" key="9">
    <source>
        <dbReference type="HAMAP-Rule" id="MF_00624"/>
    </source>
</evidence>
<keyword evidence="4 9" id="KW-0548">Nucleotidyltransferase</keyword>
<dbReference type="PROSITE" id="PS00810">
    <property type="entry name" value="ADP_GLC_PYROPHOSPH_3"/>
    <property type="match status" value="1"/>
</dbReference>
<evidence type="ECO:0000259" key="11">
    <source>
        <dbReference type="Pfam" id="PF24894"/>
    </source>
</evidence>
<comment type="subunit">
    <text evidence="9">Homotetramer.</text>
</comment>
<keyword evidence="3 9" id="KW-0808">Transferase</keyword>
<evidence type="ECO:0000313" key="13">
    <source>
        <dbReference type="Proteomes" id="UP001321786"/>
    </source>
</evidence>
<keyword evidence="7 9" id="KW-0320">Glycogen biosynthesis</keyword>
<dbReference type="RefSeq" id="WP_338536631.1">
    <property type="nucleotide sequence ID" value="NZ_AP028654.1"/>
</dbReference>
<dbReference type="GO" id="GO:0008878">
    <property type="term" value="F:glucose-1-phosphate adenylyltransferase activity"/>
    <property type="evidence" value="ECO:0007669"/>
    <property type="project" value="UniProtKB-UniRule"/>
</dbReference>
<keyword evidence="2 9" id="KW-0321">Glycogen metabolism</keyword>
<evidence type="ECO:0000256" key="7">
    <source>
        <dbReference type="ARBA" id="ARBA00023056"/>
    </source>
</evidence>
<dbReference type="AlphaFoldDB" id="A0AAU9E315"/>
<gene>
    <name evidence="9" type="primary">glgC</name>
    <name evidence="12" type="ORF">HLPR_06360</name>
</gene>
<dbReference type="SUPFAM" id="SSF51161">
    <property type="entry name" value="Trimeric LpxA-like enzymes"/>
    <property type="match status" value="1"/>
</dbReference>
<comment type="catalytic activity">
    <reaction evidence="9">
        <text>alpha-D-glucose 1-phosphate + ATP + H(+) = ADP-alpha-D-glucose + diphosphate</text>
        <dbReference type="Rhea" id="RHEA:12120"/>
        <dbReference type="ChEBI" id="CHEBI:15378"/>
        <dbReference type="ChEBI" id="CHEBI:30616"/>
        <dbReference type="ChEBI" id="CHEBI:33019"/>
        <dbReference type="ChEBI" id="CHEBI:57498"/>
        <dbReference type="ChEBI" id="CHEBI:58601"/>
        <dbReference type="EC" id="2.7.7.27"/>
    </reaction>
</comment>
<dbReference type="PANTHER" id="PTHR43523:SF2">
    <property type="entry name" value="GLUCOSE-1-PHOSPHATE ADENYLYLTRANSFERASE"/>
    <property type="match status" value="1"/>
</dbReference>
<dbReference type="InterPro" id="IPR056818">
    <property type="entry name" value="GlmU/GlgC-like_hexapep"/>
</dbReference>